<feature type="compositionally biased region" description="Low complexity" evidence="14">
    <location>
        <begin position="52"/>
        <end position="69"/>
    </location>
</feature>
<dbReference type="GO" id="GO:0071555">
    <property type="term" value="P:cell wall organization"/>
    <property type="evidence" value="ECO:0007669"/>
    <property type="project" value="UniProtKB-KW"/>
</dbReference>
<dbReference type="SUPFAM" id="SSF53955">
    <property type="entry name" value="Lysozyme-like"/>
    <property type="match status" value="1"/>
</dbReference>
<dbReference type="GO" id="GO:0008658">
    <property type="term" value="F:penicillin binding"/>
    <property type="evidence" value="ECO:0007669"/>
    <property type="project" value="InterPro"/>
</dbReference>
<dbReference type="AlphaFoldDB" id="A0A2U1FBX2"/>
<dbReference type="Gene3D" id="3.40.710.10">
    <property type="entry name" value="DD-peptidase/beta-lactamase superfamily"/>
    <property type="match status" value="1"/>
</dbReference>
<evidence type="ECO:0000256" key="13">
    <source>
        <dbReference type="ARBA" id="ARBA00049902"/>
    </source>
</evidence>
<keyword evidence="11" id="KW-0961">Cell wall biogenesis/degradation</keyword>
<evidence type="ECO:0000256" key="2">
    <source>
        <dbReference type="ARBA" id="ARBA00007739"/>
    </source>
</evidence>
<dbReference type="InterPro" id="IPR012338">
    <property type="entry name" value="Beta-lactam/transpept-like"/>
</dbReference>
<keyword evidence="4" id="KW-0645">Protease</keyword>
<organism evidence="18 19">
    <name type="scientific">Actinomycetospora cinnamomea</name>
    <dbReference type="NCBI Taxonomy" id="663609"/>
    <lineage>
        <taxon>Bacteria</taxon>
        <taxon>Bacillati</taxon>
        <taxon>Actinomycetota</taxon>
        <taxon>Actinomycetes</taxon>
        <taxon>Pseudonocardiales</taxon>
        <taxon>Pseudonocardiaceae</taxon>
        <taxon>Actinomycetospora</taxon>
    </lineage>
</organism>
<comment type="catalytic activity">
    <reaction evidence="12">
        <text>Preferential cleavage: (Ac)2-L-Lys-D-Ala-|-D-Ala. Also transpeptidation of peptidyl-alanyl moieties that are N-acyl substituents of D-alanine.</text>
        <dbReference type="EC" id="3.4.16.4"/>
    </reaction>
</comment>
<protein>
    <submittedName>
        <fullName evidence="18">Membrane peptidoglycan carboxypeptidase</fullName>
    </submittedName>
</protein>
<comment type="caution">
    <text evidence="18">The sequence shown here is derived from an EMBL/GenBank/DDBJ whole genome shotgun (WGS) entry which is preliminary data.</text>
</comment>
<dbReference type="InterPro" id="IPR050396">
    <property type="entry name" value="Glycosyltr_51/Transpeptidase"/>
</dbReference>
<feature type="compositionally biased region" description="Pro residues" evidence="14">
    <location>
        <begin position="7"/>
        <end position="22"/>
    </location>
</feature>
<evidence type="ECO:0000256" key="10">
    <source>
        <dbReference type="ARBA" id="ARBA00023268"/>
    </source>
</evidence>
<dbReference type="GO" id="GO:0009252">
    <property type="term" value="P:peptidoglycan biosynthetic process"/>
    <property type="evidence" value="ECO:0007669"/>
    <property type="project" value="UniProtKB-KW"/>
</dbReference>
<name>A0A2U1FBX2_9PSEU</name>
<feature type="region of interest" description="Disordered" evidence="14">
    <location>
        <begin position="800"/>
        <end position="888"/>
    </location>
</feature>
<evidence type="ECO:0000256" key="6">
    <source>
        <dbReference type="ARBA" id="ARBA00022679"/>
    </source>
</evidence>
<keyword evidence="5" id="KW-0328">Glycosyltransferase</keyword>
<keyword evidence="8" id="KW-0133">Cell shape</keyword>
<evidence type="ECO:0000256" key="15">
    <source>
        <dbReference type="SAM" id="Phobius"/>
    </source>
</evidence>
<comment type="similarity">
    <text evidence="2">In the N-terminal section; belongs to the glycosyltransferase 51 family.</text>
</comment>
<dbReference type="InterPro" id="IPR023346">
    <property type="entry name" value="Lysozyme-like_dom_sf"/>
</dbReference>
<comment type="catalytic activity">
    <reaction evidence="13">
        <text>[GlcNAc-(1-&gt;4)-Mur2Ac(oyl-L-Ala-gamma-D-Glu-L-Lys-D-Ala-D-Ala)](n)-di-trans,octa-cis-undecaprenyl diphosphate + beta-D-GlcNAc-(1-&gt;4)-Mur2Ac(oyl-L-Ala-gamma-D-Glu-L-Lys-D-Ala-D-Ala)-di-trans,octa-cis-undecaprenyl diphosphate = [GlcNAc-(1-&gt;4)-Mur2Ac(oyl-L-Ala-gamma-D-Glu-L-Lys-D-Ala-D-Ala)](n+1)-di-trans,octa-cis-undecaprenyl diphosphate + di-trans,octa-cis-undecaprenyl diphosphate + H(+)</text>
        <dbReference type="Rhea" id="RHEA:23708"/>
        <dbReference type="Rhea" id="RHEA-COMP:9602"/>
        <dbReference type="Rhea" id="RHEA-COMP:9603"/>
        <dbReference type="ChEBI" id="CHEBI:15378"/>
        <dbReference type="ChEBI" id="CHEBI:58405"/>
        <dbReference type="ChEBI" id="CHEBI:60033"/>
        <dbReference type="ChEBI" id="CHEBI:78435"/>
        <dbReference type="EC" id="2.4.99.28"/>
    </reaction>
</comment>
<evidence type="ECO:0000256" key="7">
    <source>
        <dbReference type="ARBA" id="ARBA00022801"/>
    </source>
</evidence>
<evidence type="ECO:0000313" key="18">
    <source>
        <dbReference type="EMBL" id="PVZ09480.1"/>
    </source>
</evidence>
<dbReference type="Proteomes" id="UP000245639">
    <property type="component" value="Unassembled WGS sequence"/>
</dbReference>
<evidence type="ECO:0000256" key="12">
    <source>
        <dbReference type="ARBA" id="ARBA00034000"/>
    </source>
</evidence>
<dbReference type="PANTHER" id="PTHR32282">
    <property type="entry name" value="BINDING PROTEIN TRANSPEPTIDASE, PUTATIVE-RELATED"/>
    <property type="match status" value="1"/>
</dbReference>
<dbReference type="GO" id="GO:0006508">
    <property type="term" value="P:proteolysis"/>
    <property type="evidence" value="ECO:0007669"/>
    <property type="project" value="UniProtKB-KW"/>
</dbReference>
<evidence type="ECO:0000256" key="1">
    <source>
        <dbReference type="ARBA" id="ARBA00007090"/>
    </source>
</evidence>
<keyword evidence="15" id="KW-0812">Transmembrane</keyword>
<feature type="transmembrane region" description="Helical" evidence="15">
    <location>
        <begin position="213"/>
        <end position="235"/>
    </location>
</feature>
<dbReference type="SUPFAM" id="SSF56601">
    <property type="entry name" value="beta-lactamase/transpeptidase-like"/>
    <property type="match status" value="1"/>
</dbReference>
<dbReference type="Pfam" id="PF00912">
    <property type="entry name" value="Transgly"/>
    <property type="match status" value="1"/>
</dbReference>
<evidence type="ECO:0000259" key="16">
    <source>
        <dbReference type="Pfam" id="PF00905"/>
    </source>
</evidence>
<comment type="similarity">
    <text evidence="1">In the C-terminal section; belongs to the transpeptidase family.</text>
</comment>
<evidence type="ECO:0000259" key="17">
    <source>
        <dbReference type="Pfam" id="PF00912"/>
    </source>
</evidence>
<dbReference type="FunFam" id="1.10.3810.10:FF:000001">
    <property type="entry name" value="Penicillin-binding protein 1A"/>
    <property type="match status" value="1"/>
</dbReference>
<feature type="compositionally biased region" description="Low complexity" evidence="14">
    <location>
        <begin position="823"/>
        <end position="850"/>
    </location>
</feature>
<dbReference type="GO" id="GO:0008955">
    <property type="term" value="F:peptidoglycan glycosyltransferase activity"/>
    <property type="evidence" value="ECO:0007669"/>
    <property type="project" value="UniProtKB-EC"/>
</dbReference>
<dbReference type="InterPro" id="IPR036950">
    <property type="entry name" value="PBP_transglycosylase"/>
</dbReference>
<feature type="compositionally biased region" description="Low complexity" evidence="14">
    <location>
        <begin position="858"/>
        <end position="882"/>
    </location>
</feature>
<evidence type="ECO:0000313" key="19">
    <source>
        <dbReference type="Proteomes" id="UP000245639"/>
    </source>
</evidence>
<dbReference type="PANTHER" id="PTHR32282:SF34">
    <property type="entry name" value="PENICILLIN-BINDING PROTEIN 1A"/>
    <property type="match status" value="1"/>
</dbReference>
<feature type="compositionally biased region" description="Low complexity" evidence="14">
    <location>
        <begin position="102"/>
        <end position="129"/>
    </location>
</feature>
<reference evidence="18 19" key="1">
    <citation type="submission" date="2018-04" db="EMBL/GenBank/DDBJ databases">
        <title>Genomic Encyclopedia of Type Strains, Phase IV (KMG-IV): sequencing the most valuable type-strain genomes for metagenomic binning, comparative biology and taxonomic classification.</title>
        <authorList>
            <person name="Goeker M."/>
        </authorList>
    </citation>
    <scope>NUCLEOTIDE SEQUENCE [LARGE SCALE GENOMIC DNA]</scope>
    <source>
        <strain evidence="18 19">DSM 45771</strain>
    </source>
</reference>
<gene>
    <name evidence="18" type="ORF">C8D89_106141</name>
</gene>
<dbReference type="InterPro" id="IPR001460">
    <property type="entry name" value="PCN-bd_Tpept"/>
</dbReference>
<evidence type="ECO:0000256" key="14">
    <source>
        <dbReference type="SAM" id="MobiDB-lite"/>
    </source>
</evidence>
<sequence length="888" mass="92566">MRGGAPAPRPAVPPIPTGPDAPGPHTRDVGAAPESAPGKVPKKPSEEPSGRPEPSAAPARRSRPTGTAAMPAVGTSDDPETAGSGGDDAGAARAGRPDRAAAARGTGPRGTTARSGSRTAGTAARPTRAVSRSESPGNDRDDRATAVPRGRIAAVVAAVLAVVAARVVRLPGGPAAVAFGRRVRSRVVLYLDGPHPEKLSAGALRWRRARRSAYAGAAAMAAAPVLALVVGWLFIPVPTTDDAVESQLNTVSFSDGTVLARIAPGEQGNRQKVELAQVPPSVRFAVLSAEDRSFYSNAGFDVTGFGRAVWKNLTGGTGGGSTITQQYVKNAMVGDEYSLVRKYKELIISLKISQERSKDEILADYLNSIYFGRGTYGIQAASQAYFGRPVETLSPSEGALLAGVIQAPSRWDPAENPDDALRRWNYVMDGMVAQGWLPASERAAATFPATVPPRRVAGGVPDDDRGHIYSAVRDELRALGIDEDALVTEGLQIQTTIRPEAQREAVEAVRSKMRGQPGNLRTATVSIDPETGGILAYYGGDNGAGLDYARVEKQAGSTFKPFVLLAALQQDPPIGISTEFDGRAVPGETVRNVEGADCTNCSLKRAMTLSNNVVFTALGNRVGPQAVAAAARQAGITQPMEDPNSGIALGNQETTPVDLASAYATFSNEGMYFRPHLVQRVTTASGEVLYDQSTMQGEQRIDPRVARNVTEAMRDVPEYDGVSLEGGRQSAGKTGTVQSHVESQNNDAWFAGYTPAASTVVWVGTDDNTPIRSADGRPVYGHGLPSEIWKTFMDDALEDAPRETFGPFTPVAGADPGDTTGESSSPAPSSSTSAPSSATPTSTTAPLVEESPVEEVPGELTAGEAAAGEEPAAPVEGEAPAGGDPPGE</sequence>
<keyword evidence="7" id="KW-0378">Hydrolase</keyword>
<dbReference type="Gene3D" id="1.10.3810.10">
    <property type="entry name" value="Biosynthetic peptidoglycan transglycosylase-like"/>
    <property type="match status" value="1"/>
</dbReference>
<evidence type="ECO:0000256" key="8">
    <source>
        <dbReference type="ARBA" id="ARBA00022960"/>
    </source>
</evidence>
<dbReference type="GO" id="GO:0008360">
    <property type="term" value="P:regulation of cell shape"/>
    <property type="evidence" value="ECO:0007669"/>
    <property type="project" value="UniProtKB-KW"/>
</dbReference>
<dbReference type="EMBL" id="QEKW01000006">
    <property type="protein sequence ID" value="PVZ09480.1"/>
    <property type="molecule type" value="Genomic_DNA"/>
</dbReference>
<evidence type="ECO:0000256" key="11">
    <source>
        <dbReference type="ARBA" id="ARBA00023316"/>
    </source>
</evidence>
<keyword evidence="3 18" id="KW-0121">Carboxypeptidase</keyword>
<keyword evidence="9" id="KW-0573">Peptidoglycan synthesis</keyword>
<evidence type="ECO:0000256" key="5">
    <source>
        <dbReference type="ARBA" id="ARBA00022676"/>
    </source>
</evidence>
<feature type="domain" description="Penicillin-binding protein transpeptidase" evidence="16">
    <location>
        <begin position="523"/>
        <end position="764"/>
    </location>
</feature>
<dbReference type="Pfam" id="PF00905">
    <property type="entry name" value="Transpeptidase"/>
    <property type="match status" value="1"/>
</dbReference>
<evidence type="ECO:0000256" key="9">
    <source>
        <dbReference type="ARBA" id="ARBA00022984"/>
    </source>
</evidence>
<evidence type="ECO:0000256" key="3">
    <source>
        <dbReference type="ARBA" id="ARBA00022645"/>
    </source>
</evidence>
<dbReference type="GO" id="GO:0030288">
    <property type="term" value="C:outer membrane-bounded periplasmic space"/>
    <property type="evidence" value="ECO:0007669"/>
    <property type="project" value="TreeGrafter"/>
</dbReference>
<evidence type="ECO:0000256" key="4">
    <source>
        <dbReference type="ARBA" id="ARBA00022670"/>
    </source>
</evidence>
<keyword evidence="6" id="KW-0808">Transferase</keyword>
<feature type="domain" description="Glycosyl transferase family 51" evidence="17">
    <location>
        <begin position="256"/>
        <end position="431"/>
    </location>
</feature>
<dbReference type="GO" id="GO:0009002">
    <property type="term" value="F:serine-type D-Ala-D-Ala carboxypeptidase activity"/>
    <property type="evidence" value="ECO:0007669"/>
    <property type="project" value="UniProtKB-EC"/>
</dbReference>
<feature type="region of interest" description="Disordered" evidence="14">
    <location>
        <begin position="1"/>
        <end position="145"/>
    </location>
</feature>
<dbReference type="InterPro" id="IPR001264">
    <property type="entry name" value="Glyco_trans_51"/>
</dbReference>
<accession>A0A2U1FBX2</accession>
<keyword evidence="15" id="KW-1133">Transmembrane helix</keyword>
<keyword evidence="10" id="KW-0511">Multifunctional enzyme</keyword>
<proteinExistence type="inferred from homology"/>
<keyword evidence="19" id="KW-1185">Reference proteome</keyword>
<keyword evidence="15" id="KW-0472">Membrane</keyword>